<sequence>MKPKNSATHHRRKRRPAQAHDEERSGRKKAPFMDEKQLERSLNFGAERLYAMIHDGYGLYDATLKACEEVNFKAGRDGNLAEVHPVQLAGWFDMMLEGRHQRRGRRRREKRKRRGPEPGSALETYLQTEEAKNAVEAPPRVAHRSSEVRDAMRAMLAAWREQVILTREQIAREAEALKEEMRLNNLKMAGAKGGKEQERRYYKWVCFTALKFYLRRRRIEKKRAARRARFQGAISRALTDKLGLGLPRLLGGGGDSSAAAAYGGFASLPMKMKLKDRGGGDRVSRFMNVVEAVRSSAQSGDPAPGKLALPHGLKRTETQKGRLDAEVDADDELSDGSDDLDAVAEGDEDTLDDEASLATDTMTFASSCGTEETRSAAPVSRFGTTADLGRRTERRSFRPKAPPGPVPSFLRKGRRVFDPGMPTLPPSASAHSLLSATNVTSFLPRVDSSLLLRFAAKEERDLAAFHEQKALDHLARTALPAIDDASADEPEDGESPEAPADEPPEAAAGGRAGFAFHGVSKPAPRRKSSAPPRRVGGGGKFDWKQKVKSKLVHLRF</sequence>
<accession>F0Y277</accession>
<feature type="region of interest" description="Disordered" evidence="2">
    <location>
        <begin position="1"/>
        <end position="35"/>
    </location>
</feature>
<feature type="compositionally biased region" description="Basic and acidic residues" evidence="2">
    <location>
        <begin position="18"/>
        <end position="35"/>
    </location>
</feature>
<evidence type="ECO:0000256" key="2">
    <source>
        <dbReference type="SAM" id="MobiDB-lite"/>
    </source>
</evidence>
<dbReference type="AlphaFoldDB" id="F0Y277"/>
<feature type="compositionally biased region" description="Basic residues" evidence="2">
    <location>
        <begin position="100"/>
        <end position="114"/>
    </location>
</feature>
<dbReference type="Proteomes" id="UP000002729">
    <property type="component" value="Unassembled WGS sequence"/>
</dbReference>
<feature type="region of interest" description="Disordered" evidence="2">
    <location>
        <begin position="485"/>
        <end position="542"/>
    </location>
</feature>
<feature type="compositionally biased region" description="Acidic residues" evidence="2">
    <location>
        <begin position="485"/>
        <end position="504"/>
    </location>
</feature>
<keyword evidence="1" id="KW-0175">Coiled coil</keyword>
<evidence type="ECO:0000313" key="3">
    <source>
        <dbReference type="EMBL" id="EGB10652.1"/>
    </source>
</evidence>
<feature type="region of interest" description="Disordered" evidence="2">
    <location>
        <begin position="294"/>
        <end position="412"/>
    </location>
</feature>
<evidence type="ECO:0000256" key="1">
    <source>
        <dbReference type="SAM" id="Coils"/>
    </source>
</evidence>
<evidence type="ECO:0000313" key="4">
    <source>
        <dbReference type="Proteomes" id="UP000002729"/>
    </source>
</evidence>
<dbReference type="EMBL" id="GL833123">
    <property type="protein sequence ID" value="EGB10652.1"/>
    <property type="molecule type" value="Genomic_DNA"/>
</dbReference>
<feature type="region of interest" description="Disordered" evidence="2">
    <location>
        <begin position="100"/>
        <end position="126"/>
    </location>
</feature>
<feature type="coiled-coil region" evidence="1">
    <location>
        <begin position="160"/>
        <end position="187"/>
    </location>
</feature>
<proteinExistence type="predicted"/>
<dbReference type="InParanoid" id="F0Y277"/>
<feature type="compositionally biased region" description="Acidic residues" evidence="2">
    <location>
        <begin position="326"/>
        <end position="355"/>
    </location>
</feature>
<name>F0Y277_AURAN</name>
<dbReference type="KEGG" id="aaf:AURANDRAFT_62054"/>
<keyword evidence="4" id="KW-1185">Reference proteome</keyword>
<dbReference type="GeneID" id="20223713"/>
<gene>
    <name evidence="3" type="ORF">AURANDRAFT_62054</name>
</gene>
<reference evidence="3 4" key="1">
    <citation type="journal article" date="2011" name="Proc. Natl. Acad. Sci. U.S.A.">
        <title>Niche of harmful alga Aureococcus anophagefferens revealed through ecogenomics.</title>
        <authorList>
            <person name="Gobler C.J."/>
            <person name="Berry D.L."/>
            <person name="Dyhrman S.T."/>
            <person name="Wilhelm S.W."/>
            <person name="Salamov A."/>
            <person name="Lobanov A.V."/>
            <person name="Zhang Y."/>
            <person name="Collier J.L."/>
            <person name="Wurch L.L."/>
            <person name="Kustka A.B."/>
            <person name="Dill B.D."/>
            <person name="Shah M."/>
            <person name="VerBerkmoes N.C."/>
            <person name="Kuo A."/>
            <person name="Terry A."/>
            <person name="Pangilinan J."/>
            <person name="Lindquist E.A."/>
            <person name="Lucas S."/>
            <person name="Paulsen I.T."/>
            <person name="Hattenrath-Lehmann T.K."/>
            <person name="Talmage S.C."/>
            <person name="Walker E.A."/>
            <person name="Koch F."/>
            <person name="Burson A.M."/>
            <person name="Marcoval M.A."/>
            <person name="Tang Y.Z."/>
            <person name="Lecleir G.R."/>
            <person name="Coyne K.J."/>
            <person name="Berg G.M."/>
            <person name="Bertrand E.M."/>
            <person name="Saito M.A."/>
            <person name="Gladyshev V.N."/>
            <person name="Grigoriev I.V."/>
        </authorList>
    </citation>
    <scope>NUCLEOTIDE SEQUENCE [LARGE SCALE GENOMIC DNA]</scope>
    <source>
        <strain evidence="4">CCMP 1984</strain>
    </source>
</reference>
<protein>
    <submittedName>
        <fullName evidence="3">Uncharacterized protein</fullName>
    </submittedName>
</protein>
<feature type="compositionally biased region" description="Polar residues" evidence="2">
    <location>
        <begin position="358"/>
        <end position="370"/>
    </location>
</feature>
<feature type="compositionally biased region" description="Basic and acidic residues" evidence="2">
    <location>
        <begin position="314"/>
        <end position="325"/>
    </location>
</feature>
<dbReference type="RefSeq" id="XP_009034252.1">
    <property type="nucleotide sequence ID" value="XM_009036004.1"/>
</dbReference>
<feature type="compositionally biased region" description="Basic residues" evidence="2">
    <location>
        <begin position="1"/>
        <end position="17"/>
    </location>
</feature>
<organism evidence="4">
    <name type="scientific">Aureococcus anophagefferens</name>
    <name type="common">Harmful bloom alga</name>
    <dbReference type="NCBI Taxonomy" id="44056"/>
    <lineage>
        <taxon>Eukaryota</taxon>
        <taxon>Sar</taxon>
        <taxon>Stramenopiles</taxon>
        <taxon>Ochrophyta</taxon>
        <taxon>Pelagophyceae</taxon>
        <taxon>Pelagomonadales</taxon>
        <taxon>Pelagomonadaceae</taxon>
        <taxon>Aureococcus</taxon>
    </lineage>
</organism>